<feature type="non-terminal residue" evidence="1">
    <location>
        <position position="1"/>
    </location>
</feature>
<protein>
    <submittedName>
        <fullName evidence="1">Uncharacterized protein</fullName>
    </submittedName>
</protein>
<proteinExistence type="predicted"/>
<reference evidence="1 2" key="1">
    <citation type="submission" date="2016-06" db="EMBL/GenBank/DDBJ databases">
        <title>The Draft Genome Sequence and Annotation of the Desert Woodrat Neotoma lepida.</title>
        <authorList>
            <person name="Campbell M."/>
            <person name="Oakeson K.F."/>
            <person name="Yandell M."/>
            <person name="Halpert J.R."/>
            <person name="Dearing D."/>
        </authorList>
    </citation>
    <scope>NUCLEOTIDE SEQUENCE [LARGE SCALE GENOMIC DNA]</scope>
    <source>
        <strain evidence="1">417</strain>
        <tissue evidence="1">Liver</tissue>
    </source>
</reference>
<dbReference type="STRING" id="56216.A0A1A6HIA6"/>
<dbReference type="OrthoDB" id="128536at2759"/>
<dbReference type="EMBL" id="LZPO01028251">
    <property type="protein sequence ID" value="OBS77700.1"/>
    <property type="molecule type" value="Genomic_DNA"/>
</dbReference>
<keyword evidence="2" id="KW-1185">Reference proteome</keyword>
<organism evidence="1 2">
    <name type="scientific">Neotoma lepida</name>
    <name type="common">Desert woodrat</name>
    <dbReference type="NCBI Taxonomy" id="56216"/>
    <lineage>
        <taxon>Eukaryota</taxon>
        <taxon>Metazoa</taxon>
        <taxon>Chordata</taxon>
        <taxon>Craniata</taxon>
        <taxon>Vertebrata</taxon>
        <taxon>Euteleostomi</taxon>
        <taxon>Mammalia</taxon>
        <taxon>Eutheria</taxon>
        <taxon>Euarchontoglires</taxon>
        <taxon>Glires</taxon>
        <taxon>Rodentia</taxon>
        <taxon>Myomorpha</taxon>
        <taxon>Muroidea</taxon>
        <taxon>Cricetidae</taxon>
        <taxon>Neotominae</taxon>
        <taxon>Neotoma</taxon>
    </lineage>
</organism>
<feature type="non-terminal residue" evidence="1">
    <location>
        <position position="215"/>
    </location>
</feature>
<dbReference type="AlphaFoldDB" id="A0A1A6HIA6"/>
<sequence>NGSRDQAISRFIKREVGVPFAGVGSDSPGVHSIYHFIKLVKCVGPTQPENAARLTENKRPIMYERMIRKLVLLIKQHGSLLKRHMRQMTGPLRLCSEDTALETETGDLVPSNALRYVCCGKPGPNLEDPRRFTPSAGVLNSFHVSLVCQESDVGKGKEWTPGICKQQLSRRNPATTWWKIPEDSPPRPLSWTAHISPWSARKLMRKKGKSGLRVF</sequence>
<accession>A0A1A6HIA6</accession>
<name>A0A1A6HIA6_NEOLE</name>
<dbReference type="Proteomes" id="UP000092124">
    <property type="component" value="Unassembled WGS sequence"/>
</dbReference>
<comment type="caution">
    <text evidence="1">The sequence shown here is derived from an EMBL/GenBank/DDBJ whole genome shotgun (WGS) entry which is preliminary data.</text>
</comment>
<gene>
    <name evidence="1" type="ORF">A6R68_19911</name>
</gene>
<evidence type="ECO:0000313" key="2">
    <source>
        <dbReference type="Proteomes" id="UP000092124"/>
    </source>
</evidence>
<evidence type="ECO:0000313" key="1">
    <source>
        <dbReference type="EMBL" id="OBS77700.1"/>
    </source>
</evidence>